<sequence>MIQYHSFKINPASSSSSSSSSTTSPVSCADRPSTAPSFSMSVDASKQQKRFDNYHRRQLACNNNRLSPTSLAGPSFINALPINNIKLPSIKELENLIINPTQTSEPITTASTVMPQLPPIMSVSTTKRPFSAIVEQECRTSTTHSMRPLKRLNNEKRKLKPTPKQQCHSCNSTETPEWRKGPLGPRTLCNACGLIWTKLCKQNGQDNQNKELSATSDSSQHLSPLSSPTSHASSTVFSSSSYKSSINCQKYTLSFLLT</sequence>
<dbReference type="InterPro" id="IPR051140">
    <property type="entry name" value="GATA_TF"/>
</dbReference>
<feature type="region of interest" description="Disordered" evidence="5">
    <location>
        <begin position="1"/>
        <end position="49"/>
    </location>
</feature>
<dbReference type="PROSITE" id="PS00344">
    <property type="entry name" value="GATA_ZN_FINGER_1"/>
    <property type="match status" value="1"/>
</dbReference>
<keyword evidence="2 4" id="KW-0863">Zinc-finger</keyword>
<dbReference type="Pfam" id="PF00320">
    <property type="entry name" value="GATA"/>
    <property type="match status" value="1"/>
</dbReference>
<evidence type="ECO:0000256" key="1">
    <source>
        <dbReference type="ARBA" id="ARBA00022723"/>
    </source>
</evidence>
<dbReference type="EMBL" id="JASEJX010000033">
    <property type="protein sequence ID" value="KAK4510341.1"/>
    <property type="molecule type" value="Genomic_DNA"/>
</dbReference>
<dbReference type="GO" id="GO:0006355">
    <property type="term" value="P:regulation of DNA-templated transcription"/>
    <property type="evidence" value="ECO:0007669"/>
    <property type="project" value="InterPro"/>
</dbReference>
<proteinExistence type="predicted"/>
<protein>
    <recommendedName>
        <fullName evidence="6">GATA-type domain-containing protein</fullName>
    </recommendedName>
</protein>
<feature type="compositionally biased region" description="Low complexity" evidence="5">
    <location>
        <begin position="13"/>
        <end position="24"/>
    </location>
</feature>
<name>A0AAN7D9E0_9FUNG</name>
<organism evidence="7 8">
    <name type="scientific">Mucor velutinosus</name>
    <dbReference type="NCBI Taxonomy" id="708070"/>
    <lineage>
        <taxon>Eukaryota</taxon>
        <taxon>Fungi</taxon>
        <taxon>Fungi incertae sedis</taxon>
        <taxon>Mucoromycota</taxon>
        <taxon>Mucoromycotina</taxon>
        <taxon>Mucoromycetes</taxon>
        <taxon>Mucorales</taxon>
        <taxon>Mucorineae</taxon>
        <taxon>Mucoraceae</taxon>
        <taxon>Mucor</taxon>
    </lineage>
</organism>
<evidence type="ECO:0000259" key="6">
    <source>
        <dbReference type="PROSITE" id="PS50114"/>
    </source>
</evidence>
<accession>A0AAN7D9E0</accession>
<dbReference type="InterPro" id="IPR013088">
    <property type="entry name" value="Znf_NHR/GATA"/>
</dbReference>
<evidence type="ECO:0000256" key="5">
    <source>
        <dbReference type="SAM" id="MobiDB-lite"/>
    </source>
</evidence>
<feature type="compositionally biased region" description="Polar residues" evidence="5">
    <location>
        <begin position="163"/>
        <end position="175"/>
    </location>
</feature>
<comment type="caution">
    <text evidence="7">The sequence shown here is derived from an EMBL/GenBank/DDBJ whole genome shotgun (WGS) entry which is preliminary data.</text>
</comment>
<dbReference type="PANTHER" id="PTHR45658:SF18">
    <property type="entry name" value="PROTEIN GAT2"/>
    <property type="match status" value="1"/>
</dbReference>
<keyword evidence="1" id="KW-0479">Metal-binding</keyword>
<keyword evidence="8" id="KW-1185">Reference proteome</keyword>
<feature type="compositionally biased region" description="Polar residues" evidence="5">
    <location>
        <begin position="34"/>
        <end position="45"/>
    </location>
</feature>
<dbReference type="RefSeq" id="XP_064677007.1">
    <property type="nucleotide sequence ID" value="XM_064824071.1"/>
</dbReference>
<dbReference type="SUPFAM" id="SSF57716">
    <property type="entry name" value="Glucocorticoid receptor-like (DNA-binding domain)"/>
    <property type="match status" value="1"/>
</dbReference>
<dbReference type="CDD" id="cd00202">
    <property type="entry name" value="ZnF_GATA"/>
    <property type="match status" value="1"/>
</dbReference>
<evidence type="ECO:0000313" key="8">
    <source>
        <dbReference type="Proteomes" id="UP001304243"/>
    </source>
</evidence>
<feature type="compositionally biased region" description="Low complexity" evidence="5">
    <location>
        <begin position="216"/>
        <end position="236"/>
    </location>
</feature>
<feature type="region of interest" description="Disordered" evidence="5">
    <location>
        <begin position="152"/>
        <end position="178"/>
    </location>
</feature>
<evidence type="ECO:0000256" key="4">
    <source>
        <dbReference type="PROSITE-ProRule" id="PRU00094"/>
    </source>
</evidence>
<evidence type="ECO:0000256" key="2">
    <source>
        <dbReference type="ARBA" id="ARBA00022771"/>
    </source>
</evidence>
<keyword evidence="3" id="KW-0862">Zinc</keyword>
<dbReference type="AlphaFoldDB" id="A0AAN7D9E0"/>
<dbReference type="Proteomes" id="UP001304243">
    <property type="component" value="Unassembled WGS sequence"/>
</dbReference>
<dbReference type="Gene3D" id="3.30.50.10">
    <property type="entry name" value="Erythroid Transcription Factor GATA-1, subunit A"/>
    <property type="match status" value="1"/>
</dbReference>
<dbReference type="GO" id="GO:0008270">
    <property type="term" value="F:zinc ion binding"/>
    <property type="evidence" value="ECO:0007669"/>
    <property type="project" value="UniProtKB-KW"/>
</dbReference>
<reference evidence="7 8" key="1">
    <citation type="submission" date="2022-11" db="EMBL/GenBank/DDBJ databases">
        <title>Mucor velutinosus strain NIH1002 WGS.</title>
        <authorList>
            <person name="Subramanian P."/>
            <person name="Mullikin J.C."/>
            <person name="Segre J.A."/>
            <person name="Zelazny A.M."/>
        </authorList>
    </citation>
    <scope>NUCLEOTIDE SEQUENCE [LARGE SCALE GENOMIC DNA]</scope>
    <source>
        <strain evidence="7 8">NIH1002</strain>
    </source>
</reference>
<dbReference type="PANTHER" id="PTHR45658">
    <property type="entry name" value="GATA TRANSCRIPTION FACTOR"/>
    <property type="match status" value="1"/>
</dbReference>
<dbReference type="PROSITE" id="PS50114">
    <property type="entry name" value="GATA_ZN_FINGER_2"/>
    <property type="match status" value="1"/>
</dbReference>
<feature type="region of interest" description="Disordered" evidence="5">
    <location>
        <begin position="207"/>
        <end position="236"/>
    </location>
</feature>
<dbReference type="GeneID" id="89948457"/>
<dbReference type="InterPro" id="IPR000679">
    <property type="entry name" value="Znf_GATA"/>
</dbReference>
<evidence type="ECO:0000256" key="3">
    <source>
        <dbReference type="ARBA" id="ARBA00022833"/>
    </source>
</evidence>
<evidence type="ECO:0000313" key="7">
    <source>
        <dbReference type="EMBL" id="KAK4510341.1"/>
    </source>
</evidence>
<feature type="domain" description="GATA-type" evidence="6">
    <location>
        <begin position="161"/>
        <end position="194"/>
    </location>
</feature>
<dbReference type="SMART" id="SM00401">
    <property type="entry name" value="ZnF_GATA"/>
    <property type="match status" value="1"/>
</dbReference>
<dbReference type="GO" id="GO:0043565">
    <property type="term" value="F:sequence-specific DNA binding"/>
    <property type="evidence" value="ECO:0007669"/>
    <property type="project" value="InterPro"/>
</dbReference>
<gene>
    <name evidence="7" type="ORF">ATC70_004771</name>
</gene>